<sequence>MWHKTVNFAQTLFQRITGDDILGTGAQIAYFLLLSLFPFLLFLVSLVGYLPLDTEVIINFIERYAPTETFKLIRDNVNQLVSNQSGSLLSLSVIGTLWAASNGINAIMKGFNRAYELEEDRSFILRRLIAIGLTIAMILVICVAFLLPVFGKMIGEYIFAFIGLSDGFIAVWDTMRWLISSIILFIVMLVLYTLAPSMRIHFKNVVWGALFATLGWQLSSLVFSFYVNSIGNYAATYGSLGTVIVLMIWFYLTGIIIMIGGVINAVLREKYASD</sequence>
<feature type="transmembrane region" description="Helical" evidence="6">
    <location>
        <begin position="207"/>
        <end position="227"/>
    </location>
</feature>
<evidence type="ECO:0000256" key="5">
    <source>
        <dbReference type="ARBA" id="ARBA00023136"/>
    </source>
</evidence>
<keyword evidence="5 6" id="KW-0472">Membrane</keyword>
<evidence type="ECO:0000313" key="7">
    <source>
        <dbReference type="EMBL" id="MFC7745994.1"/>
    </source>
</evidence>
<feature type="transmembrane region" description="Helical" evidence="6">
    <location>
        <begin position="177"/>
        <end position="195"/>
    </location>
</feature>
<dbReference type="RefSeq" id="WP_382357469.1">
    <property type="nucleotide sequence ID" value="NZ_JBHTGR010000002.1"/>
</dbReference>
<dbReference type="PANTHER" id="PTHR30213">
    <property type="entry name" value="INNER MEMBRANE PROTEIN YHJD"/>
    <property type="match status" value="1"/>
</dbReference>
<keyword evidence="3 6" id="KW-0812">Transmembrane</keyword>
<accession>A0ABW2UQI6</accession>
<dbReference type="NCBIfam" id="TIGR00765">
    <property type="entry name" value="yihY_not_rbn"/>
    <property type="match status" value="1"/>
</dbReference>
<evidence type="ECO:0000256" key="6">
    <source>
        <dbReference type="SAM" id="Phobius"/>
    </source>
</evidence>
<gene>
    <name evidence="7" type="ORF">ACFQU8_01885</name>
</gene>
<evidence type="ECO:0000313" key="8">
    <source>
        <dbReference type="Proteomes" id="UP001596620"/>
    </source>
</evidence>
<name>A0ABW2UQI6_9BACI</name>
<feature type="transmembrane region" description="Helical" evidence="6">
    <location>
        <begin position="239"/>
        <end position="267"/>
    </location>
</feature>
<feature type="transmembrane region" description="Helical" evidence="6">
    <location>
        <begin position="88"/>
        <end position="108"/>
    </location>
</feature>
<dbReference type="PIRSF" id="PIRSF035875">
    <property type="entry name" value="RNase_BN"/>
    <property type="match status" value="1"/>
</dbReference>
<keyword evidence="8" id="KW-1185">Reference proteome</keyword>
<evidence type="ECO:0000256" key="2">
    <source>
        <dbReference type="ARBA" id="ARBA00022475"/>
    </source>
</evidence>
<evidence type="ECO:0000256" key="3">
    <source>
        <dbReference type="ARBA" id="ARBA00022692"/>
    </source>
</evidence>
<dbReference type="PANTHER" id="PTHR30213:SF0">
    <property type="entry name" value="UPF0761 MEMBRANE PROTEIN YIHY"/>
    <property type="match status" value="1"/>
</dbReference>
<evidence type="ECO:0000256" key="4">
    <source>
        <dbReference type="ARBA" id="ARBA00022989"/>
    </source>
</evidence>
<feature type="transmembrane region" description="Helical" evidence="6">
    <location>
        <begin position="128"/>
        <end position="147"/>
    </location>
</feature>
<keyword evidence="2" id="KW-1003">Cell membrane</keyword>
<comment type="subcellular location">
    <subcellularLocation>
        <location evidence="1">Cell membrane</location>
        <topology evidence="1">Multi-pass membrane protein</topology>
    </subcellularLocation>
</comment>
<dbReference type="InterPro" id="IPR017039">
    <property type="entry name" value="Virul_fac_BrkB"/>
</dbReference>
<evidence type="ECO:0000256" key="1">
    <source>
        <dbReference type="ARBA" id="ARBA00004651"/>
    </source>
</evidence>
<proteinExistence type="predicted"/>
<dbReference type="Pfam" id="PF03631">
    <property type="entry name" value="Virul_fac_BrkB"/>
    <property type="match status" value="1"/>
</dbReference>
<feature type="transmembrane region" description="Helical" evidence="6">
    <location>
        <begin position="28"/>
        <end position="50"/>
    </location>
</feature>
<comment type="caution">
    <text evidence="7">The sequence shown here is derived from an EMBL/GenBank/DDBJ whole genome shotgun (WGS) entry which is preliminary data.</text>
</comment>
<reference evidence="8" key="1">
    <citation type="journal article" date="2019" name="Int. J. Syst. Evol. Microbiol.">
        <title>The Global Catalogue of Microorganisms (GCM) 10K type strain sequencing project: providing services to taxonomists for standard genome sequencing and annotation.</title>
        <authorList>
            <consortium name="The Broad Institute Genomics Platform"/>
            <consortium name="The Broad Institute Genome Sequencing Center for Infectious Disease"/>
            <person name="Wu L."/>
            <person name="Ma J."/>
        </authorList>
    </citation>
    <scope>NUCLEOTIDE SEQUENCE [LARGE SCALE GENOMIC DNA]</scope>
    <source>
        <strain evidence="8">JCM 30234</strain>
    </source>
</reference>
<organism evidence="7 8">
    <name type="scientific">Lentibacillus kimchii</name>
    <dbReference type="NCBI Taxonomy" id="1542911"/>
    <lineage>
        <taxon>Bacteria</taxon>
        <taxon>Bacillati</taxon>
        <taxon>Bacillota</taxon>
        <taxon>Bacilli</taxon>
        <taxon>Bacillales</taxon>
        <taxon>Bacillaceae</taxon>
        <taxon>Lentibacillus</taxon>
    </lineage>
</organism>
<protein>
    <submittedName>
        <fullName evidence="7">YihY/virulence factor BrkB family protein</fullName>
    </submittedName>
</protein>
<keyword evidence="4 6" id="KW-1133">Transmembrane helix</keyword>
<dbReference type="EMBL" id="JBHTGR010000002">
    <property type="protein sequence ID" value="MFC7745994.1"/>
    <property type="molecule type" value="Genomic_DNA"/>
</dbReference>
<feature type="transmembrane region" description="Helical" evidence="6">
    <location>
        <begin position="154"/>
        <end position="171"/>
    </location>
</feature>
<dbReference type="Proteomes" id="UP001596620">
    <property type="component" value="Unassembled WGS sequence"/>
</dbReference>